<dbReference type="EMBL" id="WPIP01000478">
    <property type="protein sequence ID" value="MVM94115.1"/>
    <property type="molecule type" value="Genomic_DNA"/>
</dbReference>
<dbReference type="Proteomes" id="UP000439424">
    <property type="component" value="Unassembled WGS sequence"/>
</dbReference>
<comment type="caution">
    <text evidence="2">The sequence shown here is derived from an EMBL/GenBank/DDBJ whole genome shotgun (WGS) entry which is preliminary data.</text>
</comment>
<dbReference type="Pfam" id="PF14696">
    <property type="entry name" value="Glyoxalase_5"/>
    <property type="match status" value="1"/>
</dbReference>
<sequence length="120" mass="13339">MDILENPLELCGFAFIEFVSKENELDPIFETIGFSKVAKHKSKKAYLWRQGNINIILNYQPESYASFFFNEHGPSACAMGFKTRDAAKAFKKAVELGAEPMYSNVGPMELNIPAIKGIGG</sequence>
<gene>
    <name evidence="2" type="ORF">GNY86_21525</name>
</gene>
<dbReference type="InterPro" id="IPR029068">
    <property type="entry name" value="Glyas_Bleomycin-R_OHBP_Dase"/>
</dbReference>
<feature type="non-terminal residue" evidence="2">
    <location>
        <position position="120"/>
    </location>
</feature>
<accession>A0A6I4HSM3</accession>
<keyword evidence="1" id="KW-0479">Metal-binding</keyword>
<proteinExistence type="predicted"/>
<keyword evidence="2" id="KW-0670">Pyruvate</keyword>
<dbReference type="InterPro" id="IPR041736">
    <property type="entry name" value="4OHPhenylPyrv_dOase_N"/>
</dbReference>
<dbReference type="SUPFAM" id="SSF54593">
    <property type="entry name" value="Glyoxalase/Bleomycin resistance protein/Dihydroxybiphenyl dioxygenase"/>
    <property type="match status" value="1"/>
</dbReference>
<name>A0A6I4HSM3_ACIBA</name>
<dbReference type="GO" id="GO:0051213">
    <property type="term" value="F:dioxygenase activity"/>
    <property type="evidence" value="ECO:0007669"/>
    <property type="project" value="UniProtKB-KW"/>
</dbReference>
<reference evidence="2 3" key="1">
    <citation type="submission" date="2019-11" db="EMBL/GenBank/DDBJ databases">
        <title>Multidrug-resistant Acinetobacter baumannii moving toward extensively drug-resistant over fifteen years in South of Brazil.</title>
        <authorList>
            <person name="Fedrigo N.H."/>
            <person name="Cerdeira L."/>
            <person name="Fuga B."/>
            <person name="Marini P.V.B."/>
            <person name="Shinohara D.R."/>
            <person name="Carrara-Marroni F.E."/>
            <person name="Lincopan N."/>
            <person name="Tognim M.C.B."/>
        </authorList>
    </citation>
    <scope>NUCLEOTIDE SEQUENCE [LARGE SCALE GENOMIC DNA]</scope>
    <source>
        <strain evidence="2 3">Ac576</strain>
    </source>
</reference>
<dbReference type="GO" id="GO:0046872">
    <property type="term" value="F:metal ion binding"/>
    <property type="evidence" value="ECO:0007669"/>
    <property type="project" value="UniProtKB-KW"/>
</dbReference>
<dbReference type="CDD" id="cd08342">
    <property type="entry name" value="HPPD_N_like"/>
    <property type="match status" value="1"/>
</dbReference>
<evidence type="ECO:0000313" key="3">
    <source>
        <dbReference type="Proteomes" id="UP000439424"/>
    </source>
</evidence>
<keyword evidence="2" id="KW-0223">Dioxygenase</keyword>
<organism evidence="2 3">
    <name type="scientific">Acinetobacter baumannii</name>
    <dbReference type="NCBI Taxonomy" id="470"/>
    <lineage>
        <taxon>Bacteria</taxon>
        <taxon>Pseudomonadati</taxon>
        <taxon>Pseudomonadota</taxon>
        <taxon>Gammaproteobacteria</taxon>
        <taxon>Moraxellales</taxon>
        <taxon>Moraxellaceae</taxon>
        <taxon>Acinetobacter</taxon>
        <taxon>Acinetobacter calcoaceticus/baumannii complex</taxon>
    </lineage>
</organism>
<dbReference type="AlphaFoldDB" id="A0A6I4HSM3"/>
<dbReference type="Gene3D" id="3.10.180.10">
    <property type="entry name" value="2,3-Dihydroxybiphenyl 1,2-Dioxygenase, domain 1"/>
    <property type="match status" value="1"/>
</dbReference>
<keyword evidence="2" id="KW-0560">Oxidoreductase</keyword>
<evidence type="ECO:0000256" key="1">
    <source>
        <dbReference type="ARBA" id="ARBA00022723"/>
    </source>
</evidence>
<evidence type="ECO:0000313" key="2">
    <source>
        <dbReference type="EMBL" id="MVM94115.1"/>
    </source>
</evidence>
<protein>
    <submittedName>
        <fullName evidence="2">4-hydroxyphenylpyruvate dioxygenase</fullName>
    </submittedName>
</protein>